<dbReference type="InterPro" id="IPR051813">
    <property type="entry name" value="HepT_RNase_toxin"/>
</dbReference>
<dbReference type="GO" id="GO:0016787">
    <property type="term" value="F:hydrolase activity"/>
    <property type="evidence" value="ECO:0007669"/>
    <property type="project" value="UniProtKB-KW"/>
</dbReference>
<keyword evidence="4" id="KW-0547">Nucleotide-binding</keyword>
<reference evidence="7" key="2">
    <citation type="submission" date="2011-06" db="EMBL/GenBank/DDBJ databases">
        <title>The complete genome of Flexistipes sinusarabici DSM 4947.</title>
        <authorList>
            <person name="Lucas S."/>
            <person name="Han J."/>
            <person name="Lapidus A."/>
            <person name="Bruce D."/>
            <person name="Goodwin L."/>
            <person name="Pitluck S."/>
            <person name="Peters L."/>
            <person name="Kyrpides N."/>
            <person name="Mavromatis K."/>
            <person name="Ivanova N."/>
            <person name="Mikhailova N."/>
            <person name="Chertkov O."/>
            <person name="Detter J.C."/>
            <person name="Tapia R."/>
            <person name="Han C."/>
            <person name="Land M."/>
            <person name="Hauser L."/>
            <person name="Markowitz V."/>
            <person name="Cheng J.-F."/>
            <person name="Hugenholtz P."/>
            <person name="Woyke T."/>
            <person name="Wu D."/>
            <person name="Spring S."/>
            <person name="Schroeder M."/>
            <person name="Brambilla E."/>
            <person name="Klenk H.-P."/>
            <person name="Eisen J.A."/>
        </authorList>
    </citation>
    <scope>NUCLEOTIDE SEQUENCE [LARGE SCALE GENOMIC DNA]</scope>
    <source>
        <strain evidence="7">DSM 4947 / MAS 10</strain>
    </source>
</reference>
<keyword evidence="2" id="KW-1277">Toxin-antitoxin system</keyword>
<evidence type="ECO:0000256" key="2">
    <source>
        <dbReference type="ARBA" id="ARBA00022649"/>
    </source>
</evidence>
<name>F8E8F7_FLESM</name>
<dbReference type="STRING" id="717231.Flexsi_0316"/>
<dbReference type="InterPro" id="IPR008201">
    <property type="entry name" value="HepT-like"/>
</dbReference>
<dbReference type="HOGENOM" id="CLU_142825_4_1_0"/>
<protein>
    <recommendedName>
        <fullName evidence="8">DUF86 domain-containing protein</fullName>
    </recommendedName>
</protein>
<sequence length="73" mass="8476">MSKRNTKVLLNDIIFSIENIFSYTKNYDFLAFKNDRKTVDAVIRNLEIIGEASNKISADIKNDSEHIPWKQTV</sequence>
<dbReference type="GO" id="GO:0110001">
    <property type="term" value="C:toxin-antitoxin complex"/>
    <property type="evidence" value="ECO:0007669"/>
    <property type="project" value="InterPro"/>
</dbReference>
<dbReference type="Pfam" id="PF01934">
    <property type="entry name" value="HepT-like"/>
    <property type="match status" value="1"/>
</dbReference>
<evidence type="ECO:0000256" key="5">
    <source>
        <dbReference type="ARBA" id="ARBA00022801"/>
    </source>
</evidence>
<dbReference type="OrthoDB" id="955324at2"/>
<keyword evidence="3" id="KW-0540">Nuclease</keyword>
<keyword evidence="1" id="KW-0597">Phosphoprotein</keyword>
<evidence type="ECO:0000256" key="4">
    <source>
        <dbReference type="ARBA" id="ARBA00022741"/>
    </source>
</evidence>
<evidence type="ECO:0000313" key="7">
    <source>
        <dbReference type="Proteomes" id="UP000006621"/>
    </source>
</evidence>
<dbReference type="GO" id="GO:0004540">
    <property type="term" value="F:RNA nuclease activity"/>
    <property type="evidence" value="ECO:0007669"/>
    <property type="project" value="InterPro"/>
</dbReference>
<dbReference type="Proteomes" id="UP000006621">
    <property type="component" value="Chromosome"/>
</dbReference>
<reference evidence="6 7" key="1">
    <citation type="journal article" date="2011" name="Stand. Genomic Sci.">
        <title>Genome sequence of the moderately thermophilic halophile Flexistipes sinusarabici strain (MAS10).</title>
        <authorList>
            <person name="Lapidus A."/>
            <person name="Chertkov O."/>
            <person name="Nolan M."/>
            <person name="Lucas S."/>
            <person name="Hammon N."/>
            <person name="Deshpande S."/>
            <person name="Cheng J.F."/>
            <person name="Tapia R."/>
            <person name="Han C."/>
            <person name="Goodwin L."/>
            <person name="Pitluck S."/>
            <person name="Liolios K."/>
            <person name="Pagani I."/>
            <person name="Ivanova N."/>
            <person name="Huntemann M."/>
            <person name="Mavromatis K."/>
            <person name="Mikhailova N."/>
            <person name="Pati A."/>
            <person name="Chen A."/>
            <person name="Palaniappan K."/>
            <person name="Land M."/>
            <person name="Hauser L."/>
            <person name="Brambilla E.M."/>
            <person name="Rohde M."/>
            <person name="Abt B."/>
            <person name="Spring S."/>
            <person name="Goker M."/>
            <person name="Bristow J."/>
            <person name="Eisen J.A."/>
            <person name="Markowitz V."/>
            <person name="Hugenholtz P."/>
            <person name="Kyrpides N.C."/>
            <person name="Klenk H.P."/>
            <person name="Woyke T."/>
        </authorList>
    </citation>
    <scope>NUCLEOTIDE SEQUENCE [LARGE SCALE GENOMIC DNA]</scope>
    <source>
        <strain evidence="7">DSM 4947 / MAS 10</strain>
    </source>
</reference>
<evidence type="ECO:0000256" key="1">
    <source>
        <dbReference type="ARBA" id="ARBA00022553"/>
    </source>
</evidence>
<organism evidence="6 7">
    <name type="scientific">Flexistipes sinusarabici (strain ATCC 49648 / DSM 4947 / MAS 10)</name>
    <dbReference type="NCBI Taxonomy" id="717231"/>
    <lineage>
        <taxon>Bacteria</taxon>
        <taxon>Pseudomonadati</taxon>
        <taxon>Deferribacterota</taxon>
        <taxon>Deferribacteres</taxon>
        <taxon>Deferribacterales</taxon>
        <taxon>Flexistipitaceae</taxon>
        <taxon>Flexistipes</taxon>
    </lineage>
</organism>
<dbReference type="KEGG" id="fsi:Flexsi_0316"/>
<keyword evidence="7" id="KW-1185">Reference proteome</keyword>
<proteinExistence type="predicted"/>
<dbReference type="GO" id="GO:0000166">
    <property type="term" value="F:nucleotide binding"/>
    <property type="evidence" value="ECO:0007669"/>
    <property type="project" value="UniProtKB-KW"/>
</dbReference>
<evidence type="ECO:0008006" key="8">
    <source>
        <dbReference type="Google" id="ProtNLM"/>
    </source>
</evidence>
<dbReference type="PANTHER" id="PTHR34139">
    <property type="entry name" value="UPF0331 PROTEIN MJ0127"/>
    <property type="match status" value="1"/>
</dbReference>
<gene>
    <name evidence="6" type="ordered locus">Flexsi_0316</name>
</gene>
<dbReference type="AlphaFoldDB" id="F8E8F7"/>
<evidence type="ECO:0000256" key="3">
    <source>
        <dbReference type="ARBA" id="ARBA00022722"/>
    </source>
</evidence>
<dbReference type="EMBL" id="CP002858">
    <property type="protein sequence ID" value="AEI14006.1"/>
    <property type="molecule type" value="Genomic_DNA"/>
</dbReference>
<dbReference type="PANTHER" id="PTHR34139:SF1">
    <property type="entry name" value="RNASE MJ1380-RELATED"/>
    <property type="match status" value="1"/>
</dbReference>
<accession>F8E8F7</accession>
<dbReference type="eggNOG" id="COG2361">
    <property type="taxonomic scope" value="Bacteria"/>
</dbReference>
<evidence type="ECO:0000313" key="6">
    <source>
        <dbReference type="EMBL" id="AEI14006.1"/>
    </source>
</evidence>
<keyword evidence="5" id="KW-0378">Hydrolase</keyword>